<dbReference type="Proteomes" id="UP000008043">
    <property type="component" value="Chromosome"/>
</dbReference>
<dbReference type="PATRIC" id="fig|1214101.3.peg.6078"/>
<dbReference type="KEGG" id="sdv:BN159_5994"/>
<gene>
    <name evidence="2" type="ORF">BN159_5994</name>
</gene>
<keyword evidence="3" id="KW-1185">Reference proteome</keyword>
<dbReference type="AlphaFoldDB" id="K4RAH6"/>
<evidence type="ECO:0000313" key="3">
    <source>
        <dbReference type="Proteomes" id="UP000008043"/>
    </source>
</evidence>
<feature type="region of interest" description="Disordered" evidence="1">
    <location>
        <begin position="1"/>
        <end position="20"/>
    </location>
</feature>
<reference evidence="2 3" key="1">
    <citation type="journal article" date="2012" name="J. Bacteriol.">
        <title>Genome sequence of the bacterium Streptomyces davawensis JCM 4913 and heterologous production of the unique antibiotic roseoflavin.</title>
        <authorList>
            <person name="Jankowitsch F."/>
            <person name="Schwarz J."/>
            <person name="Ruckert C."/>
            <person name="Gust B."/>
            <person name="Szczepanowski R."/>
            <person name="Blom J."/>
            <person name="Pelzer S."/>
            <person name="Kalinowski J."/>
            <person name="Mack M."/>
        </authorList>
    </citation>
    <scope>NUCLEOTIDE SEQUENCE [LARGE SCALE GENOMIC DNA]</scope>
    <source>
        <strain evidence="3">DSM 101723 / JCM 4913 / KCC S-0913 / 768</strain>
    </source>
</reference>
<accession>K4RAH6</accession>
<feature type="compositionally biased region" description="Polar residues" evidence="1">
    <location>
        <begin position="1"/>
        <end position="18"/>
    </location>
</feature>
<dbReference type="STRING" id="1214101.BN159_5994"/>
<sequence>MTARTETGSPQEPPNSSAFGRCAWHQGNAWGVRLIRTQDEGSAFGGSGLFACLPCRRAYDLTPLADR</sequence>
<evidence type="ECO:0000256" key="1">
    <source>
        <dbReference type="SAM" id="MobiDB-lite"/>
    </source>
</evidence>
<dbReference type="OrthoDB" id="4328863at2"/>
<organism evidence="2 3">
    <name type="scientific">Streptomyces davaonensis (strain DSM 101723 / JCM 4913 / KCC S-0913 / 768)</name>
    <dbReference type="NCBI Taxonomy" id="1214101"/>
    <lineage>
        <taxon>Bacteria</taxon>
        <taxon>Bacillati</taxon>
        <taxon>Actinomycetota</taxon>
        <taxon>Actinomycetes</taxon>
        <taxon>Kitasatosporales</taxon>
        <taxon>Streptomycetaceae</taxon>
        <taxon>Streptomyces</taxon>
    </lineage>
</organism>
<evidence type="ECO:0000313" key="2">
    <source>
        <dbReference type="EMBL" id="CCK30373.1"/>
    </source>
</evidence>
<protein>
    <submittedName>
        <fullName evidence="2">Uncharacterized protein</fullName>
    </submittedName>
</protein>
<name>K4RAH6_STRDJ</name>
<dbReference type="EMBL" id="HE971709">
    <property type="protein sequence ID" value="CCK30373.1"/>
    <property type="molecule type" value="Genomic_DNA"/>
</dbReference>
<dbReference type="HOGENOM" id="CLU_2810452_0_0_11"/>
<proteinExistence type="predicted"/>
<dbReference type="RefSeq" id="WP_015660709.1">
    <property type="nucleotide sequence ID" value="NC_020504.1"/>
</dbReference>